<sequence>MNGPTGHRPVTPNSLRAEWLAKGFQGLPEGLDFHASLKIIRRYISASDALSSRAKFLLQAMLQLQAQTILAQDGCNEGWCLSAFTVFAKNATFEQMLNLSRRTIQKALAELREMRLVWCNDAPSRNRTRSAGINLLPLFSRIEEFSATIAARTDARKAARFMQVEFARLKIELAGLNRFADPEVCHRIGSLTRRCDVGRRMTDTGRGLEILTDVQQAVDDLKGCVLLRLEDGKDESPQGVDPNAPLTNTLRSSILDVEPKGQMPVTAECSLRAEEPAAVEPCYAPVRGPDAADLAMTVEIGFQKLGLSAFASEDMPPQRSLLLYSRSAAAHIGVTRDVFAQLISRYGEQGAAMILLQAMFDPAVRNPAGWVISFLGRGKSDQLLDLRSPFYRWRSAVGKVRRQVRTGAGSVTGWHQRPPLPG</sequence>
<keyword evidence="3" id="KW-1185">Reference proteome</keyword>
<accession>E8RVW6</accession>
<dbReference type="KEGG" id="aex:Astex_3778"/>
<dbReference type="AlphaFoldDB" id="E8RVW6"/>
<keyword evidence="2" id="KW-0614">Plasmid</keyword>
<evidence type="ECO:0000313" key="3">
    <source>
        <dbReference type="Proteomes" id="UP000001492"/>
    </source>
</evidence>
<feature type="domain" description="Plasmid replication protein C N-terminal" evidence="1">
    <location>
        <begin position="8"/>
        <end position="164"/>
    </location>
</feature>
<dbReference type="HOGENOM" id="CLU_649955_0_0_5"/>
<evidence type="ECO:0000259" key="1">
    <source>
        <dbReference type="Pfam" id="PF03428"/>
    </source>
</evidence>
<protein>
    <submittedName>
        <fullName evidence="2">Replication protein C</fullName>
    </submittedName>
</protein>
<evidence type="ECO:0000313" key="2">
    <source>
        <dbReference type="EMBL" id="ADU15388.1"/>
    </source>
</evidence>
<dbReference type="InterPro" id="IPR005090">
    <property type="entry name" value="RepC_N"/>
</dbReference>
<proteinExistence type="predicted"/>
<name>E8RVW6_ASTEC</name>
<reference evidence="3" key="1">
    <citation type="submission" date="2010-12" db="EMBL/GenBank/DDBJ databases">
        <title>Complete sequence of plasmid 2 of Asticcacaulis excentricus CB 48.</title>
        <authorList>
            <consortium name="US DOE Joint Genome Institute"/>
            <person name="Lucas S."/>
            <person name="Copeland A."/>
            <person name="Lapidus A."/>
            <person name="Cheng J.-F."/>
            <person name="Bruce D."/>
            <person name="Goodwin L."/>
            <person name="Pitluck S."/>
            <person name="Teshima H."/>
            <person name="Davenport K."/>
            <person name="Detter J.C."/>
            <person name="Han C."/>
            <person name="Tapia R."/>
            <person name="Land M."/>
            <person name="Hauser L."/>
            <person name="Jeffries C."/>
            <person name="Kyrpides N."/>
            <person name="Ivanova N."/>
            <person name="Ovchinnikova G."/>
            <person name="Brun Y.V."/>
            <person name="Woyke T."/>
        </authorList>
    </citation>
    <scope>NUCLEOTIDE SEQUENCE [LARGE SCALE GENOMIC DNA]</scope>
    <source>
        <strain evidence="3">ATCC 15261 / DSM 4724 / KCTC 12464 / NCIMB 9791 / VKM B-1370 / CB 48</strain>
        <plasmid evidence="3">pASTEX02</plasmid>
    </source>
</reference>
<dbReference type="OrthoDB" id="7488837at2"/>
<dbReference type="Pfam" id="PF03428">
    <property type="entry name" value="RP-C"/>
    <property type="match status" value="1"/>
</dbReference>
<gene>
    <name evidence="2" type="ordered locus">Astex_3778</name>
</gene>
<dbReference type="Proteomes" id="UP000001492">
    <property type="component" value="Plasmid pASTEX02"/>
</dbReference>
<dbReference type="RefSeq" id="WP_013481201.1">
    <property type="nucleotide sequence ID" value="NC_014819.1"/>
</dbReference>
<geneLocation type="plasmid" evidence="2 3">
    <name>pASTEX02</name>
</geneLocation>
<dbReference type="EMBL" id="CP002398">
    <property type="protein sequence ID" value="ADU15388.1"/>
    <property type="molecule type" value="Genomic_DNA"/>
</dbReference>
<organism evidence="2 3">
    <name type="scientific">Asticcacaulis excentricus (strain ATCC 15261 / DSM 4724 / KCTC 12464 / NCIMB 9791 / VKM B-1370 / CB 48)</name>
    <dbReference type="NCBI Taxonomy" id="573065"/>
    <lineage>
        <taxon>Bacteria</taxon>
        <taxon>Pseudomonadati</taxon>
        <taxon>Pseudomonadota</taxon>
        <taxon>Alphaproteobacteria</taxon>
        <taxon>Caulobacterales</taxon>
        <taxon>Caulobacteraceae</taxon>
        <taxon>Asticcacaulis</taxon>
    </lineage>
</organism>